<dbReference type="AlphaFoldDB" id="A0AA35ZT55"/>
<evidence type="ECO:0000313" key="3">
    <source>
        <dbReference type="Proteomes" id="UP001177003"/>
    </source>
</evidence>
<evidence type="ECO:0000313" key="2">
    <source>
        <dbReference type="EMBL" id="CAI9298424.1"/>
    </source>
</evidence>
<reference evidence="2" key="1">
    <citation type="submission" date="2023-04" db="EMBL/GenBank/DDBJ databases">
        <authorList>
            <person name="Vijverberg K."/>
            <person name="Xiong W."/>
            <person name="Schranz E."/>
        </authorList>
    </citation>
    <scope>NUCLEOTIDE SEQUENCE</scope>
</reference>
<evidence type="ECO:0000256" key="1">
    <source>
        <dbReference type="SAM" id="MobiDB-lite"/>
    </source>
</evidence>
<gene>
    <name evidence="2" type="ORF">LSALG_LOCUS37193</name>
</gene>
<dbReference type="Proteomes" id="UP001177003">
    <property type="component" value="Chromosome 8"/>
</dbReference>
<feature type="compositionally biased region" description="Basic and acidic residues" evidence="1">
    <location>
        <begin position="204"/>
        <end position="231"/>
    </location>
</feature>
<organism evidence="2 3">
    <name type="scientific">Lactuca saligna</name>
    <name type="common">Willowleaf lettuce</name>
    <dbReference type="NCBI Taxonomy" id="75948"/>
    <lineage>
        <taxon>Eukaryota</taxon>
        <taxon>Viridiplantae</taxon>
        <taxon>Streptophyta</taxon>
        <taxon>Embryophyta</taxon>
        <taxon>Tracheophyta</taxon>
        <taxon>Spermatophyta</taxon>
        <taxon>Magnoliopsida</taxon>
        <taxon>eudicotyledons</taxon>
        <taxon>Gunneridae</taxon>
        <taxon>Pentapetalae</taxon>
        <taxon>asterids</taxon>
        <taxon>campanulids</taxon>
        <taxon>Asterales</taxon>
        <taxon>Asteraceae</taxon>
        <taxon>Cichorioideae</taxon>
        <taxon>Cichorieae</taxon>
        <taxon>Lactucinae</taxon>
        <taxon>Lactuca</taxon>
    </lineage>
</organism>
<sequence length="231" mass="25592">MPDLTAMCKQVTEKVKKLFSGAQTFISTIQTSAESNTSKANEVVMGLNNTLQNEKEALVQFHTGLQTDNTDFQTSISTKIVKLQEDLAVESNIMDELAAITMKVKVQATKIAQANKDIDELKNLAEKYPHALAMLNQIEGVSEFPILPKQGEESFKEQPPKATTDAFVHGEQKSNVFNEPMVNVASGSKGKEKLVESEDEEETKADKLKSKAHDQILDENAHIVREAEEKE</sequence>
<proteinExistence type="predicted"/>
<feature type="region of interest" description="Disordered" evidence="1">
    <location>
        <begin position="183"/>
        <end position="231"/>
    </location>
</feature>
<accession>A0AA35ZT55</accession>
<keyword evidence="3" id="KW-1185">Reference proteome</keyword>
<name>A0AA35ZT55_LACSI</name>
<dbReference type="EMBL" id="OX465084">
    <property type="protein sequence ID" value="CAI9298424.1"/>
    <property type="molecule type" value="Genomic_DNA"/>
</dbReference>
<protein>
    <submittedName>
        <fullName evidence="2">Uncharacterized protein</fullName>
    </submittedName>
</protein>